<dbReference type="GO" id="GO:0006261">
    <property type="term" value="P:DNA-templated DNA replication"/>
    <property type="evidence" value="ECO:0007669"/>
    <property type="project" value="TreeGrafter"/>
</dbReference>
<evidence type="ECO:0000256" key="6">
    <source>
        <dbReference type="ARBA" id="ARBA00022932"/>
    </source>
</evidence>
<dbReference type="InterPro" id="IPR008921">
    <property type="entry name" value="DNA_pol3_clamp-load_cplx_C"/>
</dbReference>
<dbReference type="Gene3D" id="1.20.272.10">
    <property type="match status" value="1"/>
</dbReference>
<evidence type="ECO:0000256" key="8">
    <source>
        <dbReference type="ARBA" id="ARBA00049244"/>
    </source>
</evidence>
<proteinExistence type="inferred from homology"/>
<keyword evidence="4 11" id="KW-0548">Nucleotidyltransferase</keyword>
<dbReference type="GO" id="GO:0009360">
    <property type="term" value="C:DNA polymerase III complex"/>
    <property type="evidence" value="ECO:0007669"/>
    <property type="project" value="InterPro"/>
</dbReference>
<evidence type="ECO:0000256" key="3">
    <source>
        <dbReference type="ARBA" id="ARBA00022679"/>
    </source>
</evidence>
<dbReference type="GO" id="GO:0003887">
    <property type="term" value="F:DNA-directed DNA polymerase activity"/>
    <property type="evidence" value="ECO:0007669"/>
    <property type="project" value="UniProtKB-KW"/>
</dbReference>
<dbReference type="GO" id="GO:0003677">
    <property type="term" value="F:DNA binding"/>
    <property type="evidence" value="ECO:0007669"/>
    <property type="project" value="InterPro"/>
</dbReference>
<dbReference type="PANTHER" id="PTHR34388:SF1">
    <property type="entry name" value="DNA POLYMERASE III SUBUNIT DELTA"/>
    <property type="match status" value="1"/>
</dbReference>
<keyword evidence="6" id="KW-0239">DNA-directed DNA polymerase</keyword>
<dbReference type="Pfam" id="PF06144">
    <property type="entry name" value="DNA_pol3_delta"/>
    <property type="match status" value="1"/>
</dbReference>
<gene>
    <name evidence="11" type="primary">holA</name>
    <name evidence="11" type="ORF">PRVXT_001751</name>
</gene>
<evidence type="ECO:0000313" key="11">
    <source>
        <dbReference type="EMBL" id="XBX73750.1"/>
    </source>
</evidence>
<evidence type="ECO:0000256" key="1">
    <source>
        <dbReference type="ARBA" id="ARBA00012417"/>
    </source>
</evidence>
<sequence length="337" mass="38999">MDKILKLKNNQLSNLYLLYGNERYWIEKNLNNIFKTVFAKDDEMKDYNYDLIGSDFTLNRVEEVLQGLPFMSDKRLVVLKNTGLFKKNGSKKEKELENLLIEYLNNPNPQIVLVVAEVECHNVKSRKIYKLIHKEGTILHCNSLKPYEIRQWIKEQFENHNIKVTGGIINTLAASLDNNLYTLENEINKIVAYLGDKETLTIEDVNAVCAFANNDNIFELIDKISEGKSSDAIKVLHKMNKNGTHYLLIYSMIVNHFRLLTKVLDFTQRGYTSKNINNKLKLHPFRLEKAIKQTSLFTLKNLHKKLSILAKYEGKIKQGKIEGVQGLEMAIVEMNCQ</sequence>
<name>A0AAU7VIU2_9FIRM</name>
<dbReference type="AlphaFoldDB" id="A0AAU7VIU2"/>
<dbReference type="NCBIfam" id="TIGR01128">
    <property type="entry name" value="holA"/>
    <property type="match status" value="1"/>
</dbReference>
<dbReference type="EC" id="2.7.7.7" evidence="1"/>
<dbReference type="InterPro" id="IPR048466">
    <property type="entry name" value="DNA_pol3_delta-like_C"/>
</dbReference>
<evidence type="ECO:0000256" key="4">
    <source>
        <dbReference type="ARBA" id="ARBA00022695"/>
    </source>
</evidence>
<comment type="similarity">
    <text evidence="7">Belongs to the DNA polymerase HolA subunit family.</text>
</comment>
<reference evidence="11" key="1">
    <citation type="journal article" date="2013" name="Extremophiles">
        <title>Proteinivorax tanatarense gen. nov., sp. nov., an anaerobic, haloalkaliphilic, proteolytic bacterium isolated from a decaying algal bloom, and proposal of Proteinivoraceae fam. nov.</title>
        <authorList>
            <person name="Kevbrin V."/>
            <person name="Boltyanskaya Y."/>
            <person name="Zhilina T."/>
            <person name="Kolganova T."/>
            <person name="Lavrentjeva E."/>
            <person name="Kuznetsov B."/>
        </authorList>
    </citation>
    <scope>NUCLEOTIDE SEQUENCE</scope>
    <source>
        <strain evidence="11">Z-910T</strain>
    </source>
</reference>
<dbReference type="PANTHER" id="PTHR34388">
    <property type="entry name" value="DNA POLYMERASE III SUBUNIT DELTA"/>
    <property type="match status" value="1"/>
</dbReference>
<protein>
    <recommendedName>
        <fullName evidence="2">DNA polymerase III subunit delta</fullName>
        <ecNumber evidence="1">2.7.7.7</ecNumber>
    </recommendedName>
</protein>
<keyword evidence="5" id="KW-0235">DNA replication</keyword>
<dbReference type="SUPFAM" id="SSF48019">
    <property type="entry name" value="post-AAA+ oligomerization domain-like"/>
    <property type="match status" value="1"/>
</dbReference>
<dbReference type="Gene3D" id="3.40.50.300">
    <property type="entry name" value="P-loop containing nucleotide triphosphate hydrolases"/>
    <property type="match status" value="1"/>
</dbReference>
<dbReference type="InterPro" id="IPR027417">
    <property type="entry name" value="P-loop_NTPase"/>
</dbReference>
<dbReference type="RefSeq" id="WP_350342512.1">
    <property type="nucleotide sequence ID" value="NZ_CP158367.1"/>
</dbReference>
<comment type="catalytic activity">
    <reaction evidence="8">
        <text>DNA(n) + a 2'-deoxyribonucleoside 5'-triphosphate = DNA(n+1) + diphosphate</text>
        <dbReference type="Rhea" id="RHEA:22508"/>
        <dbReference type="Rhea" id="RHEA-COMP:17339"/>
        <dbReference type="Rhea" id="RHEA-COMP:17340"/>
        <dbReference type="ChEBI" id="CHEBI:33019"/>
        <dbReference type="ChEBI" id="CHEBI:61560"/>
        <dbReference type="ChEBI" id="CHEBI:173112"/>
        <dbReference type="EC" id="2.7.7.7"/>
    </reaction>
</comment>
<reference evidence="11" key="2">
    <citation type="submission" date="2024-06" db="EMBL/GenBank/DDBJ databases">
        <authorList>
            <person name="Petrova K.O."/>
            <person name="Toshchakov S.V."/>
            <person name="Boltjanskaja Y.V."/>
            <person name="Kevbrin V."/>
        </authorList>
    </citation>
    <scope>NUCLEOTIDE SEQUENCE</scope>
    <source>
        <strain evidence="11">Z-910T</strain>
    </source>
</reference>
<feature type="domain" description="DNA polymerase III delta subunit-like C-terminal" evidence="10">
    <location>
        <begin position="215"/>
        <end position="333"/>
    </location>
</feature>
<dbReference type="InterPro" id="IPR010372">
    <property type="entry name" value="DNA_pol3_delta_N"/>
</dbReference>
<dbReference type="EMBL" id="CP158367">
    <property type="protein sequence ID" value="XBX73750.1"/>
    <property type="molecule type" value="Genomic_DNA"/>
</dbReference>
<evidence type="ECO:0000256" key="2">
    <source>
        <dbReference type="ARBA" id="ARBA00017703"/>
    </source>
</evidence>
<dbReference type="SUPFAM" id="SSF52540">
    <property type="entry name" value="P-loop containing nucleoside triphosphate hydrolases"/>
    <property type="match status" value="1"/>
</dbReference>
<keyword evidence="3 11" id="KW-0808">Transferase</keyword>
<evidence type="ECO:0000259" key="9">
    <source>
        <dbReference type="Pfam" id="PF06144"/>
    </source>
</evidence>
<organism evidence="11">
    <name type="scientific">Proteinivorax tanatarense</name>
    <dbReference type="NCBI Taxonomy" id="1260629"/>
    <lineage>
        <taxon>Bacteria</taxon>
        <taxon>Bacillati</taxon>
        <taxon>Bacillota</taxon>
        <taxon>Clostridia</taxon>
        <taxon>Eubacteriales</taxon>
        <taxon>Proteinivoracaceae</taxon>
        <taxon>Proteinivorax</taxon>
    </lineage>
</organism>
<accession>A0AAU7VIU2</accession>
<dbReference type="InterPro" id="IPR005790">
    <property type="entry name" value="DNA_polIII_delta"/>
</dbReference>
<evidence type="ECO:0000256" key="7">
    <source>
        <dbReference type="ARBA" id="ARBA00034754"/>
    </source>
</evidence>
<feature type="domain" description="DNA polymerase III delta N-terminal" evidence="9">
    <location>
        <begin position="16"/>
        <end position="142"/>
    </location>
</feature>
<dbReference type="Pfam" id="PF21694">
    <property type="entry name" value="DNA_pol3_delta_C"/>
    <property type="match status" value="1"/>
</dbReference>
<evidence type="ECO:0000259" key="10">
    <source>
        <dbReference type="Pfam" id="PF21694"/>
    </source>
</evidence>
<dbReference type="Gene3D" id="1.10.8.60">
    <property type="match status" value="1"/>
</dbReference>
<evidence type="ECO:0000256" key="5">
    <source>
        <dbReference type="ARBA" id="ARBA00022705"/>
    </source>
</evidence>